<dbReference type="Proteomes" id="UP001458946">
    <property type="component" value="Unassembled WGS sequence"/>
</dbReference>
<dbReference type="EMBL" id="BAABRN010000066">
    <property type="protein sequence ID" value="GAA5503782.1"/>
    <property type="molecule type" value="Genomic_DNA"/>
</dbReference>
<accession>A0ABP9VJB9</accession>
<dbReference type="Pfam" id="PF13271">
    <property type="entry name" value="DUF4062"/>
    <property type="match status" value="1"/>
</dbReference>
<keyword evidence="3" id="KW-1185">Reference proteome</keyword>
<evidence type="ECO:0000313" key="2">
    <source>
        <dbReference type="EMBL" id="GAA5503782.1"/>
    </source>
</evidence>
<evidence type="ECO:0000259" key="1">
    <source>
        <dbReference type="Pfam" id="PF13271"/>
    </source>
</evidence>
<dbReference type="RefSeq" id="WP_353543754.1">
    <property type="nucleotide sequence ID" value="NZ_BAABRN010000066.1"/>
</dbReference>
<evidence type="ECO:0000313" key="3">
    <source>
        <dbReference type="Proteomes" id="UP001458946"/>
    </source>
</evidence>
<proteinExistence type="predicted"/>
<feature type="domain" description="DUF4062" evidence="1">
    <location>
        <begin position="7"/>
        <end position="88"/>
    </location>
</feature>
<name>A0ABP9VJB9_9DEIO</name>
<comment type="caution">
    <text evidence="2">The sequence shown here is derived from an EMBL/GenBank/DDBJ whole genome shotgun (WGS) entry which is preliminary data.</text>
</comment>
<sequence>MDKRYTVFVSSTFKDLVDARWAVARALMRLNLIPLGMENFTASDKSQWEIIKKTIDLSDYYVLILGNCYGSIDPETGISYTEKEYRYALEQGIPCLTFVSKDLPLKPEHIESDEHRQKLKAFRDEVSVGRMVDFWSNPDELSGKVLTAAHLATLDSPRPGWVRNRETSPEVSEELARFGVPPENWTVSS</sequence>
<organism evidence="2 3">
    <name type="scientific">Deinococcus xinjiangensis</name>
    <dbReference type="NCBI Taxonomy" id="457454"/>
    <lineage>
        <taxon>Bacteria</taxon>
        <taxon>Thermotogati</taxon>
        <taxon>Deinococcota</taxon>
        <taxon>Deinococci</taxon>
        <taxon>Deinococcales</taxon>
        <taxon>Deinococcaceae</taxon>
        <taxon>Deinococcus</taxon>
    </lineage>
</organism>
<gene>
    <name evidence="2" type="ORF">Dxin01_03545</name>
</gene>
<dbReference type="InterPro" id="IPR025139">
    <property type="entry name" value="DUF4062"/>
</dbReference>
<protein>
    <recommendedName>
        <fullName evidence="1">DUF4062 domain-containing protein</fullName>
    </recommendedName>
</protein>
<reference evidence="2 3" key="1">
    <citation type="submission" date="2024-02" db="EMBL/GenBank/DDBJ databases">
        <title>Deinococcus xinjiangensis NBRC 107630.</title>
        <authorList>
            <person name="Ichikawa N."/>
            <person name="Katano-Makiyama Y."/>
            <person name="Hidaka K."/>
        </authorList>
    </citation>
    <scope>NUCLEOTIDE SEQUENCE [LARGE SCALE GENOMIC DNA]</scope>
    <source>
        <strain evidence="2 3">NBRC 107630</strain>
    </source>
</reference>